<dbReference type="GO" id="GO:0006935">
    <property type="term" value="P:chemotaxis"/>
    <property type="evidence" value="ECO:0007669"/>
    <property type="project" value="InterPro"/>
</dbReference>
<dbReference type="InterPro" id="IPR039315">
    <property type="entry name" value="CheW"/>
</dbReference>
<dbReference type="Gene3D" id="2.40.50.180">
    <property type="entry name" value="CheA-289, Domain 4"/>
    <property type="match status" value="1"/>
</dbReference>
<dbReference type="GO" id="GO:0007165">
    <property type="term" value="P:signal transduction"/>
    <property type="evidence" value="ECO:0007669"/>
    <property type="project" value="InterPro"/>
</dbReference>
<keyword evidence="3" id="KW-1185">Reference proteome</keyword>
<sequence>MQDQIQYIEFGIADERYAIPIREIQEIIRLQPLTPIPNTKKEIQGVINLRGKVVPVVCFRKKIMMQGATDEQLKRIIILNTGEDSVGLIVDRVYRVASYYNTQPTPDGSNEQRHITGIGQTGPNEQPVAIIAVDALL</sequence>
<evidence type="ECO:0000259" key="1">
    <source>
        <dbReference type="PROSITE" id="PS50851"/>
    </source>
</evidence>
<accession>A0A559KD34</accession>
<dbReference type="GO" id="GO:0005829">
    <property type="term" value="C:cytosol"/>
    <property type="evidence" value="ECO:0007669"/>
    <property type="project" value="TreeGrafter"/>
</dbReference>
<reference evidence="2 3" key="1">
    <citation type="submission" date="2019-07" db="EMBL/GenBank/DDBJ databases">
        <authorList>
            <person name="Kim J."/>
        </authorList>
    </citation>
    <scope>NUCLEOTIDE SEQUENCE [LARGE SCALE GENOMIC DNA]</scope>
    <source>
        <strain evidence="2 3">JC52</strain>
    </source>
</reference>
<name>A0A559KD34_9BACL</name>
<dbReference type="EMBL" id="VNJI01000010">
    <property type="protein sequence ID" value="TVY10048.1"/>
    <property type="molecule type" value="Genomic_DNA"/>
</dbReference>
<evidence type="ECO:0000313" key="3">
    <source>
        <dbReference type="Proteomes" id="UP000317036"/>
    </source>
</evidence>
<proteinExistence type="predicted"/>
<dbReference type="Pfam" id="PF01584">
    <property type="entry name" value="CheW"/>
    <property type="match status" value="1"/>
</dbReference>
<gene>
    <name evidence="2" type="ORF">FPZ49_09995</name>
</gene>
<dbReference type="SMART" id="SM00260">
    <property type="entry name" value="CheW"/>
    <property type="match status" value="1"/>
</dbReference>
<feature type="domain" description="CheW-like" evidence="1">
    <location>
        <begin position="4"/>
        <end position="137"/>
    </location>
</feature>
<protein>
    <submittedName>
        <fullName evidence="2">Chemotaxis protein CheW</fullName>
    </submittedName>
</protein>
<dbReference type="RefSeq" id="WP_144846062.1">
    <property type="nucleotide sequence ID" value="NZ_VNJI01000010.1"/>
</dbReference>
<dbReference type="InterPro" id="IPR002545">
    <property type="entry name" value="CheW-lke_dom"/>
</dbReference>
<dbReference type="SUPFAM" id="SSF50341">
    <property type="entry name" value="CheW-like"/>
    <property type="match status" value="1"/>
</dbReference>
<dbReference type="PANTHER" id="PTHR22617:SF23">
    <property type="entry name" value="CHEMOTAXIS PROTEIN CHEW"/>
    <property type="match status" value="1"/>
</dbReference>
<organism evidence="2 3">
    <name type="scientific">Paenibacillus cremeus</name>
    <dbReference type="NCBI Taxonomy" id="2163881"/>
    <lineage>
        <taxon>Bacteria</taxon>
        <taxon>Bacillati</taxon>
        <taxon>Bacillota</taxon>
        <taxon>Bacilli</taxon>
        <taxon>Bacillales</taxon>
        <taxon>Paenibacillaceae</taxon>
        <taxon>Paenibacillus</taxon>
    </lineage>
</organism>
<dbReference type="InterPro" id="IPR036061">
    <property type="entry name" value="CheW-like_dom_sf"/>
</dbReference>
<comment type="caution">
    <text evidence="2">The sequence shown here is derived from an EMBL/GenBank/DDBJ whole genome shotgun (WGS) entry which is preliminary data.</text>
</comment>
<dbReference type="OrthoDB" id="9794382at2"/>
<dbReference type="Gene3D" id="2.30.30.40">
    <property type="entry name" value="SH3 Domains"/>
    <property type="match status" value="1"/>
</dbReference>
<dbReference type="PROSITE" id="PS50851">
    <property type="entry name" value="CHEW"/>
    <property type="match status" value="1"/>
</dbReference>
<dbReference type="AlphaFoldDB" id="A0A559KD34"/>
<evidence type="ECO:0000313" key="2">
    <source>
        <dbReference type="EMBL" id="TVY10048.1"/>
    </source>
</evidence>
<dbReference type="Proteomes" id="UP000317036">
    <property type="component" value="Unassembled WGS sequence"/>
</dbReference>
<dbReference type="PANTHER" id="PTHR22617">
    <property type="entry name" value="CHEMOTAXIS SENSOR HISTIDINE KINASE-RELATED"/>
    <property type="match status" value="1"/>
</dbReference>